<organism evidence="2 3">
    <name type="scientific">Thermovenabulum gondwanense</name>
    <dbReference type="NCBI Taxonomy" id="520767"/>
    <lineage>
        <taxon>Bacteria</taxon>
        <taxon>Bacillati</taxon>
        <taxon>Bacillota</taxon>
        <taxon>Clostridia</taxon>
        <taxon>Thermosediminibacterales</taxon>
        <taxon>Thermosediminibacteraceae</taxon>
        <taxon>Thermovenabulum</taxon>
    </lineage>
</organism>
<dbReference type="AlphaFoldDB" id="A0A162MHU3"/>
<keyword evidence="1" id="KW-1133">Transmembrane helix</keyword>
<evidence type="ECO:0000313" key="3">
    <source>
        <dbReference type="Proteomes" id="UP000075737"/>
    </source>
</evidence>
<dbReference type="InterPro" id="IPR010001">
    <property type="entry name" value="BofA"/>
</dbReference>
<keyword evidence="3" id="KW-1185">Reference proteome</keyword>
<evidence type="ECO:0000256" key="1">
    <source>
        <dbReference type="SAM" id="Phobius"/>
    </source>
</evidence>
<proteinExistence type="predicted"/>
<dbReference type="EMBL" id="LOHZ01000030">
    <property type="protein sequence ID" value="KYO66100.1"/>
    <property type="molecule type" value="Genomic_DNA"/>
</dbReference>
<reference evidence="2 3" key="1">
    <citation type="submission" date="2015-12" db="EMBL/GenBank/DDBJ databases">
        <title>Draft genome of Thermovenabulum gondwanense isolated from a red thermophilic microbial mat colonisisng an outflow channel of a bore well.</title>
        <authorList>
            <person name="Patel B.K."/>
        </authorList>
    </citation>
    <scope>NUCLEOTIDE SEQUENCE [LARGE SCALE GENOMIC DNA]</scope>
    <source>
        <strain evidence="2 3">R270</strain>
    </source>
</reference>
<gene>
    <name evidence="2" type="primary">bofA</name>
    <name evidence="2" type="ORF">ATZ99_12860</name>
</gene>
<feature type="transmembrane region" description="Helical" evidence="1">
    <location>
        <begin position="6"/>
        <end position="26"/>
    </location>
</feature>
<keyword evidence="1" id="KW-0472">Membrane</keyword>
<dbReference type="Pfam" id="PF07441">
    <property type="entry name" value="BofA"/>
    <property type="match status" value="1"/>
</dbReference>
<comment type="caution">
    <text evidence="2">The sequence shown here is derived from an EMBL/GenBank/DDBJ whole genome shotgun (WGS) entry which is preliminary data.</text>
</comment>
<dbReference type="NCBIfam" id="TIGR02862">
    <property type="entry name" value="spore_BofA"/>
    <property type="match status" value="1"/>
</dbReference>
<dbReference type="STRING" id="520767.ATZ99_12860"/>
<dbReference type="RefSeq" id="WP_068748418.1">
    <property type="nucleotide sequence ID" value="NZ_LOHZ01000030.1"/>
</dbReference>
<feature type="transmembrane region" description="Helical" evidence="1">
    <location>
        <begin position="67"/>
        <end position="87"/>
    </location>
</feature>
<protein>
    <submittedName>
        <fullName evidence="2">Sigma-K factor-processing regulatory protein BofA</fullName>
    </submittedName>
</protein>
<sequence length="88" mass="9612">MHVDIWAIAAYAFGLLMLYAIARILIAPVRLILKLIYNGIIGGILLVILNMLGAFFGIHIAVNPLTALIAGFLGVPGIILLLFIKYFF</sequence>
<accession>A0A162MHU3</accession>
<dbReference type="OrthoDB" id="1699162at2"/>
<feature type="transmembrane region" description="Helical" evidence="1">
    <location>
        <begin position="35"/>
        <end position="61"/>
    </location>
</feature>
<dbReference type="Proteomes" id="UP000075737">
    <property type="component" value="Unassembled WGS sequence"/>
</dbReference>
<evidence type="ECO:0000313" key="2">
    <source>
        <dbReference type="EMBL" id="KYO66100.1"/>
    </source>
</evidence>
<keyword evidence="1" id="KW-0812">Transmembrane</keyword>
<name>A0A162MHU3_9FIRM</name>